<dbReference type="AlphaFoldDB" id="K0PP71"/>
<dbReference type="Proteomes" id="UP000009319">
    <property type="component" value="Unassembled WGS sequence"/>
</dbReference>
<name>K0PP71_9HYPH</name>
<evidence type="ECO:0000313" key="2">
    <source>
        <dbReference type="Proteomes" id="UP000009319"/>
    </source>
</evidence>
<dbReference type="EMBL" id="CANI01000039">
    <property type="protein sequence ID" value="CCM78406.1"/>
    <property type="molecule type" value="Genomic_DNA"/>
</dbReference>
<comment type="caution">
    <text evidence="1">The sequence shown here is derived from an EMBL/GenBank/DDBJ whole genome shotgun (WGS) entry which is preliminary data.</text>
</comment>
<evidence type="ECO:0000313" key="1">
    <source>
        <dbReference type="EMBL" id="CCM78406.1"/>
    </source>
</evidence>
<gene>
    <name evidence="1" type="ORF">BN77_p11082</name>
</gene>
<accession>K0PP71</accession>
<sequence>MRTRGPPASGPAITTATAGHNFVLVGFDTDPKQYLDDHADRASLGASKIFVAGPNQGLSGTHAFRHKTVASLCPTAKQDVALFRPDRVVMAAGPADQVNA</sequence>
<protein>
    <submittedName>
        <fullName evidence="1">Uncharacterized protein</fullName>
    </submittedName>
</protein>
<keyword evidence="2" id="KW-1185">Reference proteome</keyword>
<organism evidence="1 2">
    <name type="scientific">Rhizobium mesoamericanum STM3625</name>
    <dbReference type="NCBI Taxonomy" id="1211777"/>
    <lineage>
        <taxon>Bacteria</taxon>
        <taxon>Pseudomonadati</taxon>
        <taxon>Pseudomonadota</taxon>
        <taxon>Alphaproteobacteria</taxon>
        <taxon>Hyphomicrobiales</taxon>
        <taxon>Rhizobiaceae</taxon>
        <taxon>Rhizobium/Agrobacterium group</taxon>
        <taxon>Rhizobium</taxon>
    </lineage>
</organism>
<dbReference type="HOGENOM" id="CLU_2303764_0_0_5"/>
<reference evidence="1 2" key="1">
    <citation type="journal article" date="2013" name="Genome Announc.">
        <title>Draft Genome Sequence of Rhizobium mesoamericanum STM3625, a Nitrogen-Fixing Symbiont of Mimosa pudica Isolated in French Guiana (South America).</title>
        <authorList>
            <person name="Moulin L."/>
            <person name="Mornico D."/>
            <person name="Melkonian R."/>
            <person name="Klonowska A."/>
        </authorList>
    </citation>
    <scope>NUCLEOTIDE SEQUENCE [LARGE SCALE GENOMIC DNA]</scope>
    <source>
        <strain evidence="1 2">STM3625</strain>
    </source>
</reference>
<proteinExistence type="predicted"/>
<dbReference type="STRING" id="1211777.BN77_p11082"/>